<name>A0A9X8MDB3_9PSED</name>
<reference evidence="2 3" key="1">
    <citation type="submission" date="2016-10" db="EMBL/GenBank/DDBJ databases">
        <authorList>
            <person name="Varghese N."/>
            <person name="Submissions S."/>
        </authorList>
    </citation>
    <scope>NUCLEOTIDE SEQUENCE [LARGE SCALE GENOMIC DNA]</scope>
    <source>
        <strain evidence="2 3">LMG 21974</strain>
    </source>
</reference>
<evidence type="ECO:0000256" key="1">
    <source>
        <dbReference type="SAM" id="MobiDB-lite"/>
    </source>
</evidence>
<sequence>MQEEPSSCSKLPHSTGTKRVYSDKQRGVRLKQKHLNILHGWFVMNRFTQTNCLAIPTQRNALTLTH</sequence>
<dbReference type="AlphaFoldDB" id="A0A9X8MDB3"/>
<accession>A0A9X8MDB3</accession>
<protein>
    <submittedName>
        <fullName evidence="2">Uncharacterized protein</fullName>
    </submittedName>
</protein>
<dbReference type="Proteomes" id="UP000183210">
    <property type="component" value="Unassembled WGS sequence"/>
</dbReference>
<evidence type="ECO:0000313" key="2">
    <source>
        <dbReference type="EMBL" id="SEQ65000.1"/>
    </source>
</evidence>
<organism evidence="2 3">
    <name type="scientific">Pseudomonas lutea</name>
    <dbReference type="NCBI Taxonomy" id="243924"/>
    <lineage>
        <taxon>Bacteria</taxon>
        <taxon>Pseudomonadati</taxon>
        <taxon>Pseudomonadota</taxon>
        <taxon>Gammaproteobacteria</taxon>
        <taxon>Pseudomonadales</taxon>
        <taxon>Pseudomonadaceae</taxon>
        <taxon>Pseudomonas</taxon>
    </lineage>
</organism>
<dbReference type="EMBL" id="FOEV01000007">
    <property type="protein sequence ID" value="SEQ65000.1"/>
    <property type="molecule type" value="Genomic_DNA"/>
</dbReference>
<proteinExistence type="predicted"/>
<evidence type="ECO:0000313" key="3">
    <source>
        <dbReference type="Proteomes" id="UP000183210"/>
    </source>
</evidence>
<feature type="compositionally biased region" description="Polar residues" evidence="1">
    <location>
        <begin position="1"/>
        <end position="17"/>
    </location>
</feature>
<feature type="region of interest" description="Disordered" evidence="1">
    <location>
        <begin position="1"/>
        <end position="25"/>
    </location>
</feature>
<gene>
    <name evidence="2" type="ORF">SAMN05216409_107169</name>
</gene>
<comment type="caution">
    <text evidence="2">The sequence shown here is derived from an EMBL/GenBank/DDBJ whole genome shotgun (WGS) entry which is preliminary data.</text>
</comment>